<dbReference type="STRING" id="71139.A0A059BYM1"/>
<dbReference type="GO" id="GO:0009611">
    <property type="term" value="P:response to wounding"/>
    <property type="evidence" value="ECO:0007669"/>
    <property type="project" value="InterPro"/>
</dbReference>
<accession>A0A059BYM1</accession>
<evidence type="ECO:0000256" key="1">
    <source>
        <dbReference type="ARBA" id="ARBA00008210"/>
    </source>
</evidence>
<keyword evidence="3" id="KW-0722">Serine protease inhibitor</keyword>
<reference evidence="4" key="1">
    <citation type="submission" date="2013-07" db="EMBL/GenBank/DDBJ databases">
        <title>The genome of Eucalyptus grandis.</title>
        <authorList>
            <person name="Schmutz J."/>
            <person name="Hayes R."/>
            <person name="Myburg A."/>
            <person name="Tuskan G."/>
            <person name="Grattapaglia D."/>
            <person name="Rokhsar D.S."/>
        </authorList>
    </citation>
    <scope>NUCLEOTIDE SEQUENCE</scope>
    <source>
        <tissue evidence="4">Leaf extractions</tissue>
    </source>
</reference>
<dbReference type="InParanoid" id="A0A059BYM1"/>
<proteinExistence type="inferred from homology"/>
<dbReference type="OMA" id="CEDIICC"/>
<dbReference type="InterPro" id="IPR000864">
    <property type="entry name" value="Prot_inh_pot1"/>
</dbReference>
<dbReference type="Gene3D" id="3.30.10.10">
    <property type="entry name" value="Trypsin Inhibitor V, subunit A"/>
    <property type="match status" value="1"/>
</dbReference>
<dbReference type="AlphaFoldDB" id="A0A059BYM1"/>
<dbReference type="GO" id="GO:0004867">
    <property type="term" value="F:serine-type endopeptidase inhibitor activity"/>
    <property type="evidence" value="ECO:0007669"/>
    <property type="project" value="UniProtKB-KW"/>
</dbReference>
<dbReference type="PROSITE" id="PS00285">
    <property type="entry name" value="POTATO_INHIBITOR"/>
    <property type="match status" value="1"/>
</dbReference>
<dbReference type="InterPro" id="IPR036354">
    <property type="entry name" value="Prot_inh_pot1_sf"/>
</dbReference>
<evidence type="ECO:0000256" key="2">
    <source>
        <dbReference type="ARBA" id="ARBA00022690"/>
    </source>
</evidence>
<dbReference type="Pfam" id="PF00280">
    <property type="entry name" value="potato_inhibit"/>
    <property type="match status" value="1"/>
</dbReference>
<dbReference type="PANTHER" id="PTHR33091">
    <property type="entry name" value="PROTEIN, PUTATIVE, EXPRESSED-RELATED"/>
    <property type="match status" value="1"/>
</dbReference>
<sequence>MGDITKHPYPPCYNGRLCDSRECCFDSKDRVRVEWPELVGQNGEKAKAVIEKDNAYVTVILIRVKKEIGFTDFCCNRVYVWIDEKGNVFQMPLVG</sequence>
<keyword evidence="2" id="KW-0646">Protease inhibitor</keyword>
<evidence type="ECO:0000256" key="3">
    <source>
        <dbReference type="ARBA" id="ARBA00022900"/>
    </source>
</evidence>
<gene>
    <name evidence="4" type="ORF">EUGRSUZ_F04168</name>
</gene>
<protein>
    <recommendedName>
        <fullName evidence="5">Proteinase inhibitor I13</fullName>
    </recommendedName>
</protein>
<dbReference type="eggNOG" id="ENOG502SADF">
    <property type="taxonomic scope" value="Eukaryota"/>
</dbReference>
<dbReference type="EMBL" id="KK198758">
    <property type="protein sequence ID" value="KCW71069.1"/>
    <property type="molecule type" value="Genomic_DNA"/>
</dbReference>
<dbReference type="SUPFAM" id="SSF54654">
    <property type="entry name" value="CI-2 family of serine protease inhibitors"/>
    <property type="match status" value="1"/>
</dbReference>
<evidence type="ECO:0000313" key="4">
    <source>
        <dbReference type="EMBL" id="KCW71069.1"/>
    </source>
</evidence>
<name>A0A059BYM1_EUCGR</name>
<dbReference type="PANTHER" id="PTHR33091:SF94">
    <property type="entry name" value="PROTEASE INHIBITOR PROTEIN"/>
    <property type="match status" value="1"/>
</dbReference>
<dbReference type="Gramene" id="KCW71069">
    <property type="protein sequence ID" value="KCW71069"/>
    <property type="gene ID" value="EUGRSUZ_F04168"/>
</dbReference>
<evidence type="ECO:0008006" key="5">
    <source>
        <dbReference type="Google" id="ProtNLM"/>
    </source>
</evidence>
<organism evidence="4">
    <name type="scientific">Eucalyptus grandis</name>
    <name type="common">Flooded gum</name>
    <dbReference type="NCBI Taxonomy" id="71139"/>
    <lineage>
        <taxon>Eukaryota</taxon>
        <taxon>Viridiplantae</taxon>
        <taxon>Streptophyta</taxon>
        <taxon>Embryophyta</taxon>
        <taxon>Tracheophyta</taxon>
        <taxon>Spermatophyta</taxon>
        <taxon>Magnoliopsida</taxon>
        <taxon>eudicotyledons</taxon>
        <taxon>Gunneridae</taxon>
        <taxon>Pentapetalae</taxon>
        <taxon>rosids</taxon>
        <taxon>malvids</taxon>
        <taxon>Myrtales</taxon>
        <taxon>Myrtaceae</taxon>
        <taxon>Myrtoideae</taxon>
        <taxon>Eucalypteae</taxon>
        <taxon>Eucalyptus</taxon>
    </lineage>
</organism>
<comment type="similarity">
    <text evidence="1">Belongs to the protease inhibitor I13 (potato type I serine protease inhibitor) family.</text>
</comment>